<dbReference type="GeneID" id="38780083"/>
<evidence type="ECO:0000313" key="2">
    <source>
        <dbReference type="Proteomes" id="UP000287166"/>
    </source>
</evidence>
<gene>
    <name evidence="1" type="ORF">SCP_0502130</name>
</gene>
<evidence type="ECO:0000313" key="1">
    <source>
        <dbReference type="EMBL" id="GBE83166.1"/>
    </source>
</evidence>
<comment type="caution">
    <text evidence="1">The sequence shown here is derived from an EMBL/GenBank/DDBJ whole genome shotgun (WGS) entry which is preliminary data.</text>
</comment>
<name>A0A401GLV4_9APHY</name>
<dbReference type="InParanoid" id="A0A401GLV4"/>
<dbReference type="AlphaFoldDB" id="A0A401GLV4"/>
<keyword evidence="2" id="KW-1185">Reference proteome</keyword>
<sequence length="77" mass="8074">MVSYDSPLLPISKKRRWEDDAGNLAGQHSTDDGAIAGSKLAAGGPVPTVASTYVHYKPLQAPALMPEVSGLLTMLPL</sequence>
<reference evidence="1 2" key="1">
    <citation type="journal article" date="2018" name="Sci. Rep.">
        <title>Genome sequence of the cauliflower mushroom Sparassis crispa (Hanabiratake) and its association with beneficial usage.</title>
        <authorList>
            <person name="Kiyama R."/>
            <person name="Furutani Y."/>
            <person name="Kawaguchi K."/>
            <person name="Nakanishi T."/>
        </authorList>
    </citation>
    <scope>NUCLEOTIDE SEQUENCE [LARGE SCALE GENOMIC DNA]</scope>
</reference>
<dbReference type="EMBL" id="BFAD01000005">
    <property type="protein sequence ID" value="GBE83166.1"/>
    <property type="molecule type" value="Genomic_DNA"/>
</dbReference>
<dbReference type="RefSeq" id="XP_027614079.1">
    <property type="nucleotide sequence ID" value="XM_027758278.1"/>
</dbReference>
<accession>A0A401GLV4</accession>
<organism evidence="1 2">
    <name type="scientific">Sparassis crispa</name>
    <dbReference type="NCBI Taxonomy" id="139825"/>
    <lineage>
        <taxon>Eukaryota</taxon>
        <taxon>Fungi</taxon>
        <taxon>Dikarya</taxon>
        <taxon>Basidiomycota</taxon>
        <taxon>Agaricomycotina</taxon>
        <taxon>Agaricomycetes</taxon>
        <taxon>Polyporales</taxon>
        <taxon>Sparassidaceae</taxon>
        <taxon>Sparassis</taxon>
    </lineage>
</organism>
<protein>
    <submittedName>
        <fullName evidence="1">Uncharacterized protein</fullName>
    </submittedName>
</protein>
<dbReference type="Proteomes" id="UP000287166">
    <property type="component" value="Unassembled WGS sequence"/>
</dbReference>
<proteinExistence type="predicted"/>